<dbReference type="Gene3D" id="2.60.40.680">
    <property type="match status" value="1"/>
</dbReference>
<dbReference type="PROSITE" id="PS51257">
    <property type="entry name" value="PROKAR_LIPOPROTEIN"/>
    <property type="match status" value="1"/>
</dbReference>
<dbReference type="SUPFAM" id="SSF49384">
    <property type="entry name" value="Carbohydrate-binding domain"/>
    <property type="match status" value="1"/>
</dbReference>
<proteinExistence type="predicted"/>
<gene>
    <name evidence="1" type="ORF">METZ01_LOCUS164271</name>
</gene>
<accession>A0A382BE12</accession>
<evidence type="ECO:0000313" key="1">
    <source>
        <dbReference type="EMBL" id="SVB11417.1"/>
    </source>
</evidence>
<sequence length="196" mass="21752">MKLQKKPPKLTLQKPNIFILYSCLILFWLSCQVYEINIDNPVDAIANAEMEVYPPALTMHPLTQTVSIGDSVTIGAYIVDHDTTLAGVHTHVTFNAEFLQLDTILPGVLFTNDGVSTPLFTYTTDFGQIDIFVWYLGAEGALGYVTETGHIAEIYFTAVTTGETIVEYDITQCELVTPLNEMVEIQGIRNSTVIIQ</sequence>
<reference evidence="1" key="1">
    <citation type="submission" date="2018-05" db="EMBL/GenBank/DDBJ databases">
        <authorList>
            <person name="Lanie J.A."/>
            <person name="Ng W.-L."/>
            <person name="Kazmierczak K.M."/>
            <person name="Andrzejewski T.M."/>
            <person name="Davidsen T.M."/>
            <person name="Wayne K.J."/>
            <person name="Tettelin H."/>
            <person name="Glass J.I."/>
            <person name="Rusch D."/>
            <person name="Podicherti R."/>
            <person name="Tsui H.-C.T."/>
            <person name="Winkler M.E."/>
        </authorList>
    </citation>
    <scope>NUCLEOTIDE SEQUENCE</scope>
</reference>
<dbReference type="InterPro" id="IPR008965">
    <property type="entry name" value="CBM2/CBM3_carb-bd_dom_sf"/>
</dbReference>
<dbReference type="CDD" id="cd08547">
    <property type="entry name" value="Type_II_cohesin"/>
    <property type="match status" value="1"/>
</dbReference>
<organism evidence="1">
    <name type="scientific">marine metagenome</name>
    <dbReference type="NCBI Taxonomy" id="408172"/>
    <lineage>
        <taxon>unclassified sequences</taxon>
        <taxon>metagenomes</taxon>
        <taxon>ecological metagenomes</taxon>
    </lineage>
</organism>
<protein>
    <submittedName>
        <fullName evidence="1">Uncharacterized protein</fullName>
    </submittedName>
</protein>
<dbReference type="GO" id="GO:0030246">
    <property type="term" value="F:carbohydrate binding"/>
    <property type="evidence" value="ECO:0007669"/>
    <property type="project" value="InterPro"/>
</dbReference>
<name>A0A382BE12_9ZZZZ</name>
<dbReference type="AlphaFoldDB" id="A0A382BE12"/>
<dbReference type="EMBL" id="UINC01029158">
    <property type="protein sequence ID" value="SVB11417.1"/>
    <property type="molecule type" value="Genomic_DNA"/>
</dbReference>